<reference evidence="1" key="2">
    <citation type="submission" date="2025-08" db="UniProtKB">
        <authorList>
            <consortium name="Ensembl"/>
        </authorList>
    </citation>
    <scope>IDENTIFICATION</scope>
</reference>
<dbReference type="GeneTree" id="ENSGT00940000170640"/>
<dbReference type="EMBL" id="ADFV01190097">
    <property type="status" value="NOT_ANNOTATED_CDS"/>
    <property type="molecule type" value="Genomic_DNA"/>
</dbReference>
<organism evidence="1 2">
    <name type="scientific">Nomascus leucogenys</name>
    <name type="common">Northern white-cheeked gibbon</name>
    <name type="synonym">Hylobates leucogenys</name>
    <dbReference type="NCBI Taxonomy" id="61853"/>
    <lineage>
        <taxon>Eukaryota</taxon>
        <taxon>Metazoa</taxon>
        <taxon>Chordata</taxon>
        <taxon>Craniata</taxon>
        <taxon>Vertebrata</taxon>
        <taxon>Euteleostomi</taxon>
        <taxon>Mammalia</taxon>
        <taxon>Eutheria</taxon>
        <taxon>Euarchontoglires</taxon>
        <taxon>Primates</taxon>
        <taxon>Haplorrhini</taxon>
        <taxon>Catarrhini</taxon>
        <taxon>Hylobatidae</taxon>
        <taxon>Nomascus</taxon>
    </lineage>
</organism>
<name>A0A2I3GCS2_NOMLE</name>
<dbReference type="Proteomes" id="UP000001073">
    <property type="component" value="Chromosome 12"/>
</dbReference>
<dbReference type="InParanoid" id="A0A2I3GCS2"/>
<sequence length="54" mass="6366">MQNKRKYKNVVHQLSVTLEDLYDAAIRKQTLQNNVICDRCEYTAVIIAEVLERK</sequence>
<dbReference type="STRING" id="61853.ENSNLEP00000029092"/>
<dbReference type="Gene3D" id="2.60.260.20">
    <property type="entry name" value="Urease metallochaperone UreE, N-terminal domain"/>
    <property type="match status" value="1"/>
</dbReference>
<keyword evidence="2" id="KW-1185">Reference proteome</keyword>
<protein>
    <submittedName>
        <fullName evidence="1">Uncharacterized protein</fullName>
    </submittedName>
</protein>
<evidence type="ECO:0000313" key="1">
    <source>
        <dbReference type="Ensembl" id="ENSNLEP00000029092.1"/>
    </source>
</evidence>
<proteinExistence type="predicted"/>
<reference evidence="1 2" key="1">
    <citation type="submission" date="2012-10" db="EMBL/GenBank/DDBJ databases">
        <authorList>
            <consortium name="Gibbon Genome Sequencing Consortium"/>
        </authorList>
    </citation>
    <scope>NUCLEOTIDE SEQUENCE [LARGE SCALE GENOMIC DNA]</scope>
</reference>
<accession>A0A2I3GCS2</accession>
<reference evidence="1" key="3">
    <citation type="submission" date="2025-09" db="UniProtKB">
        <authorList>
            <consortium name="Ensembl"/>
        </authorList>
    </citation>
    <scope>IDENTIFICATION</scope>
</reference>
<dbReference type="OMA" id="CEVREQH"/>
<evidence type="ECO:0000313" key="2">
    <source>
        <dbReference type="Proteomes" id="UP000001073"/>
    </source>
</evidence>
<dbReference type="AlphaFoldDB" id="A0A2I3GCS2"/>
<dbReference type="Ensembl" id="ENSNLET00000059496.1">
    <property type="protein sequence ID" value="ENSNLEP00000029092.1"/>
    <property type="gene ID" value="ENSNLEG00000030537.1"/>
</dbReference>